<dbReference type="AlphaFoldDB" id="A0A098M6W0"/>
<feature type="region of interest" description="Disordered" evidence="2">
    <location>
        <begin position="41"/>
        <end position="76"/>
    </location>
</feature>
<dbReference type="EMBL" id="JQCR01000003">
    <property type="protein sequence ID" value="KGE17766.1"/>
    <property type="molecule type" value="Genomic_DNA"/>
</dbReference>
<comment type="caution">
    <text evidence="3">The sequence shown here is derived from an EMBL/GenBank/DDBJ whole genome shotgun (WGS) entry which is preliminary data.</text>
</comment>
<name>A0A098M6W0_9BACL</name>
<evidence type="ECO:0000313" key="4">
    <source>
        <dbReference type="Proteomes" id="UP000029734"/>
    </source>
</evidence>
<reference evidence="3 4" key="1">
    <citation type="submission" date="2014-08" db="EMBL/GenBank/DDBJ databases">
        <authorList>
            <person name="den Bakker H.C."/>
        </authorList>
    </citation>
    <scope>NUCLEOTIDE SEQUENCE [LARGE SCALE GENOMIC DNA]</scope>
    <source>
        <strain evidence="3 4">DSM 18334</strain>
    </source>
</reference>
<accession>A0A098M6W0</accession>
<evidence type="ECO:0000256" key="2">
    <source>
        <dbReference type="SAM" id="MobiDB-lite"/>
    </source>
</evidence>
<dbReference type="Proteomes" id="UP000029734">
    <property type="component" value="Unassembled WGS sequence"/>
</dbReference>
<reference evidence="3 4" key="2">
    <citation type="submission" date="2014-10" db="EMBL/GenBank/DDBJ databases">
        <title>Comparative genomics of the Paenibacillus odorifer group.</title>
        <authorList>
            <person name="Tsai Y.-C."/>
            <person name="Martin N."/>
            <person name="Korlach J."/>
            <person name="Wiedmann M."/>
        </authorList>
    </citation>
    <scope>NUCLEOTIDE SEQUENCE [LARGE SCALE GENOMIC DNA]</scope>
    <source>
        <strain evidence="3 4">DSM 18334</strain>
    </source>
</reference>
<proteinExistence type="predicted"/>
<gene>
    <name evidence="3" type="ORF">PWYN_24735</name>
</gene>
<feature type="compositionally biased region" description="Basic and acidic residues" evidence="2">
    <location>
        <begin position="41"/>
        <end position="64"/>
    </location>
</feature>
<evidence type="ECO:0000313" key="3">
    <source>
        <dbReference type="EMBL" id="KGE17766.1"/>
    </source>
</evidence>
<protein>
    <submittedName>
        <fullName evidence="3">Uncharacterized protein</fullName>
    </submittedName>
</protein>
<evidence type="ECO:0000256" key="1">
    <source>
        <dbReference type="SAM" id="Coils"/>
    </source>
</evidence>
<dbReference type="RefSeq" id="WP_036657052.1">
    <property type="nucleotide sequence ID" value="NZ_JQCR01000003.1"/>
</dbReference>
<keyword evidence="1" id="KW-0175">Coiled coil</keyword>
<organism evidence="3 4">
    <name type="scientific">Paenibacillus wynnii</name>
    <dbReference type="NCBI Taxonomy" id="268407"/>
    <lineage>
        <taxon>Bacteria</taxon>
        <taxon>Bacillati</taxon>
        <taxon>Bacillota</taxon>
        <taxon>Bacilli</taxon>
        <taxon>Bacillales</taxon>
        <taxon>Paenibacillaceae</taxon>
        <taxon>Paenibacillus</taxon>
    </lineage>
</organism>
<sequence>MDNSKDVLQEQIQNVEVLQEQIQDAKEEAAIQNQVTREFLEEKAGTRKDNGPVDDDTSRLKDNQNRLTSVHNRRLE</sequence>
<feature type="coiled-coil region" evidence="1">
    <location>
        <begin position="1"/>
        <end position="35"/>
    </location>
</feature>
<keyword evidence="4" id="KW-1185">Reference proteome</keyword>